<proteinExistence type="predicted"/>
<dbReference type="SUPFAM" id="SSF56752">
    <property type="entry name" value="D-aminoacid aminotransferase-like PLP-dependent enzymes"/>
    <property type="match status" value="1"/>
</dbReference>
<gene>
    <name evidence="1" type="ORF">ATY41_08895</name>
</gene>
<name>A0A1E2SLR8_LEIXY</name>
<accession>A0A1E2SLR8</accession>
<evidence type="ECO:0008006" key="3">
    <source>
        <dbReference type="Google" id="ProtNLM"/>
    </source>
</evidence>
<dbReference type="GO" id="GO:0003824">
    <property type="term" value="F:catalytic activity"/>
    <property type="evidence" value="ECO:0007669"/>
    <property type="project" value="InterPro"/>
</dbReference>
<dbReference type="OrthoDB" id="4570776at2"/>
<dbReference type="Pfam" id="PF01063">
    <property type="entry name" value="Aminotran_4"/>
    <property type="match status" value="1"/>
</dbReference>
<protein>
    <recommendedName>
        <fullName evidence="3">Aminotransferase class IV</fullName>
    </recommendedName>
</protein>
<reference evidence="1 2" key="1">
    <citation type="submission" date="2015-11" db="EMBL/GenBank/DDBJ databases">
        <authorList>
            <person name="Zhang Y."/>
            <person name="Guo Z."/>
        </authorList>
    </citation>
    <scope>NUCLEOTIDE SEQUENCE [LARGE SCALE GENOMIC DNA]</scope>
    <source>
        <strain evidence="2">gdw1</strain>
    </source>
</reference>
<dbReference type="AlphaFoldDB" id="A0A1E2SLR8"/>
<dbReference type="InterPro" id="IPR043132">
    <property type="entry name" value="BCAT-like_C"/>
</dbReference>
<sequence>MAATDIMFDWSAGALVTRDDGDTGRTALLVADSFLVAEGRALALGLHRERFAGSAARQGFRDGPELNAFWDAAVETLPAAGGWFPRFELARVGGALRLRFRLRTAPPLGAELVVATAIGDPRTEPDVKGPDIERLGALRQAAQRRGAQEAVILADGAVCDGVTTALLWWREGTLFAPPLSLARVDSVAARTVRGIAAAMRVPVVEAAVCPAALEGAALWAVNALHGIREVTAWVDGPALGRDAERTLAWRARFAALARPIGGAR</sequence>
<evidence type="ECO:0000313" key="2">
    <source>
        <dbReference type="Proteomes" id="UP000094426"/>
    </source>
</evidence>
<comment type="caution">
    <text evidence="1">The sequence shown here is derived from an EMBL/GenBank/DDBJ whole genome shotgun (WGS) entry which is preliminary data.</text>
</comment>
<dbReference type="Gene3D" id="3.20.10.10">
    <property type="entry name" value="D-amino Acid Aminotransferase, subunit A, domain 2"/>
    <property type="match status" value="1"/>
</dbReference>
<dbReference type="InterPro" id="IPR036038">
    <property type="entry name" value="Aminotransferase-like"/>
</dbReference>
<organism evidence="1 2">
    <name type="scientific">Leifsonia xyli subsp. xyli</name>
    <dbReference type="NCBI Taxonomy" id="59736"/>
    <lineage>
        <taxon>Bacteria</taxon>
        <taxon>Bacillati</taxon>
        <taxon>Actinomycetota</taxon>
        <taxon>Actinomycetes</taxon>
        <taxon>Micrococcales</taxon>
        <taxon>Microbacteriaceae</taxon>
        <taxon>Leifsonia</taxon>
    </lineage>
</organism>
<dbReference type="RefSeq" id="WP_041767519.1">
    <property type="nucleotide sequence ID" value="NZ_LNZG01000007.1"/>
</dbReference>
<dbReference type="InterPro" id="IPR001544">
    <property type="entry name" value="Aminotrans_IV"/>
</dbReference>
<evidence type="ECO:0000313" key="1">
    <source>
        <dbReference type="EMBL" id="ODA90753.1"/>
    </source>
</evidence>
<dbReference type="Proteomes" id="UP000094426">
    <property type="component" value="Unassembled WGS sequence"/>
</dbReference>
<dbReference type="EMBL" id="LNZG01000007">
    <property type="protein sequence ID" value="ODA90753.1"/>
    <property type="molecule type" value="Genomic_DNA"/>
</dbReference>